<dbReference type="EMBL" id="JBHTCH010000020">
    <property type="protein sequence ID" value="MFC7361922.1"/>
    <property type="molecule type" value="Genomic_DNA"/>
</dbReference>
<evidence type="ECO:0000313" key="2">
    <source>
        <dbReference type="EMBL" id="MFC7361922.1"/>
    </source>
</evidence>
<protein>
    <submittedName>
        <fullName evidence="2">GNAT family N-acetyltransferase</fullName>
    </submittedName>
</protein>
<dbReference type="CDD" id="cd04301">
    <property type="entry name" value="NAT_SF"/>
    <property type="match status" value="1"/>
</dbReference>
<proteinExistence type="predicted"/>
<evidence type="ECO:0000259" key="1">
    <source>
        <dbReference type="PROSITE" id="PS51186"/>
    </source>
</evidence>
<organism evidence="2 3">
    <name type="scientific">Nocardioides astragali</name>
    <dbReference type="NCBI Taxonomy" id="1776736"/>
    <lineage>
        <taxon>Bacteria</taxon>
        <taxon>Bacillati</taxon>
        <taxon>Actinomycetota</taxon>
        <taxon>Actinomycetes</taxon>
        <taxon>Propionibacteriales</taxon>
        <taxon>Nocardioidaceae</taxon>
        <taxon>Nocardioides</taxon>
    </lineage>
</organism>
<dbReference type="Gene3D" id="3.40.630.30">
    <property type="match status" value="1"/>
</dbReference>
<keyword evidence="3" id="KW-1185">Reference proteome</keyword>
<dbReference type="SUPFAM" id="SSF55729">
    <property type="entry name" value="Acyl-CoA N-acyltransferases (Nat)"/>
    <property type="match status" value="2"/>
</dbReference>
<dbReference type="RefSeq" id="WP_255892355.1">
    <property type="nucleotide sequence ID" value="NZ_JAFMZM010000006.1"/>
</dbReference>
<evidence type="ECO:0000313" key="3">
    <source>
        <dbReference type="Proteomes" id="UP001596524"/>
    </source>
</evidence>
<dbReference type="InterPro" id="IPR000182">
    <property type="entry name" value="GNAT_dom"/>
</dbReference>
<reference evidence="3" key="1">
    <citation type="journal article" date="2019" name="Int. J. Syst. Evol. Microbiol.">
        <title>The Global Catalogue of Microorganisms (GCM) 10K type strain sequencing project: providing services to taxonomists for standard genome sequencing and annotation.</title>
        <authorList>
            <consortium name="The Broad Institute Genomics Platform"/>
            <consortium name="The Broad Institute Genome Sequencing Center for Infectious Disease"/>
            <person name="Wu L."/>
            <person name="Ma J."/>
        </authorList>
    </citation>
    <scope>NUCLEOTIDE SEQUENCE [LARGE SCALE GENOMIC DNA]</scope>
    <source>
        <strain evidence="3">FCH27</strain>
    </source>
</reference>
<dbReference type="InterPro" id="IPR016181">
    <property type="entry name" value="Acyl_CoA_acyltransferase"/>
</dbReference>
<gene>
    <name evidence="2" type="ORF">ACFQO6_16740</name>
</gene>
<feature type="domain" description="N-acetyltransferase" evidence="1">
    <location>
        <begin position="11"/>
        <end position="171"/>
    </location>
</feature>
<dbReference type="PROSITE" id="PS51186">
    <property type="entry name" value="GNAT"/>
    <property type="match status" value="1"/>
</dbReference>
<dbReference type="Proteomes" id="UP001596524">
    <property type="component" value="Unassembled WGS sequence"/>
</dbReference>
<sequence>MSTTRDVDMDLEILELDPYDDAALDAWHHVYLVAETFELGGAATAWQLEEVRAIMQTGGSQAWLGGWCALVDGEVVGAGWMRAPLLDNTELAEISVHVLPDRRRRGIGSAILDRLEAVARERGRRILTALTPWAYDAGSSGDWGSGPGFARASGFELALSEVQRELRLPVDEALLQRLADDAARAHPAYTMRSWAGPVPDELVHGWAEITSSLATEAPTGELELEPGAVSVEAVRDSEATVERQGRTKYNTVALDGEGTVVAYSDLATTIHEPGRAYQWGTLVDRAHRGHRLGIAVKVANLRLLQRERPDIVRLTTYNAEVNAHMIGVNEAMGFVPIARLGDFQKKLV</sequence>
<dbReference type="Pfam" id="PF00583">
    <property type="entry name" value="Acetyltransf_1"/>
    <property type="match status" value="1"/>
</dbReference>
<accession>A0ABW2N7M2</accession>
<name>A0ABW2N7M2_9ACTN</name>
<comment type="caution">
    <text evidence="2">The sequence shown here is derived from an EMBL/GenBank/DDBJ whole genome shotgun (WGS) entry which is preliminary data.</text>
</comment>